<feature type="compositionally biased region" description="Basic and acidic residues" evidence="1">
    <location>
        <begin position="211"/>
        <end position="225"/>
    </location>
</feature>
<feature type="region of interest" description="Disordered" evidence="1">
    <location>
        <begin position="707"/>
        <end position="732"/>
    </location>
</feature>
<evidence type="ECO:0000313" key="2">
    <source>
        <dbReference type="EMBL" id="GAX79428.1"/>
    </source>
</evidence>
<feature type="region of interest" description="Disordered" evidence="1">
    <location>
        <begin position="598"/>
        <end position="686"/>
    </location>
</feature>
<feature type="compositionally biased region" description="Basic and acidic residues" evidence="1">
    <location>
        <begin position="113"/>
        <end position="124"/>
    </location>
</feature>
<evidence type="ECO:0008006" key="4">
    <source>
        <dbReference type="Google" id="ProtNLM"/>
    </source>
</evidence>
<organism evidence="2 3">
    <name type="scientific">Chlamydomonas eustigma</name>
    <dbReference type="NCBI Taxonomy" id="1157962"/>
    <lineage>
        <taxon>Eukaryota</taxon>
        <taxon>Viridiplantae</taxon>
        <taxon>Chlorophyta</taxon>
        <taxon>core chlorophytes</taxon>
        <taxon>Chlorophyceae</taxon>
        <taxon>CS clade</taxon>
        <taxon>Chlamydomonadales</taxon>
        <taxon>Chlamydomonadaceae</taxon>
        <taxon>Chlamydomonas</taxon>
    </lineage>
</organism>
<sequence length="1027" mass="110916">MATDWFCLEHDGALHGPHTIYDLRSLHREGTLRDHTLVRHEWIGTKTLISVLKGTSGVSAMTVNVCIAKPPLSSFAQSTPPLPSLSRLSAHEAIGITEMKRGIHPSALHKKQTTRDNETTHTQKMDGSSPKQRLVNTNAPSTKQSASRGLDNGVQSYGRGHGHVSGLVTNQQQESLNPALTAGHKPSTSLNPNDYVITQSRPMSARASVCHKKESLLPPREEPKASKSLQRTDLNTSRKLTSVEPLLISDDEEEAFKKLQHAQNHNLLRKEEIGTKSARPVGSSKVVHLRANKETSGRSVVQGIMKGATSIIDRSNTSVQSSTKIGRANSARRASDMAQDLTMQHHGGPVSVAGALEGSAGQVPEGTMTNGARARRLSTGNLEAQPTAMLERKSNPSLTCIAHESASRDERVTSTAGLRGPAKGVEAHCSTAGRPSLPSGYAYSSFNPASASTTNPATSKYSASKQISASRGASNFWVADLHESGFSGREKQMTKKSLKPMNLFESVQQLPERMRLNYEDVLIKDIDVKFREVGGKEVEFQDLCVLEIQDLVDRGSIPTSAMIYYTGDQELPSVRVNVLLESHSAVLQLARSVLSKSWQQAPDSPPHTHNYVSSPSNGPMEDHPGYNYDDDDTRQPDLPSPLLPSSHQTISNQHGVAARQAPPHVQPFSQASSLRSHSSAHAHSENRILTAEEIGLSKIKTMIGRSGTLMRASGPPSSSWPKPQQETSLASTSAVHRLQHSVLPPPISQQQHGMLMSSSSLQQQTVVPPLLMTAVGIHQAFPPMSFEISQDLDLLHQKLLVEKPQLGQQQQQQTQNNSAINQAEVSLPPHLQYPAHNLPAQQFQHGSSALQTAPSDGSHYLQDTALSMLLGFMQQNTWSSSAWSSVLGDVGSTAGGTVHGDGSNLVSGAGAASLVPAPPPHLHDHLPGGMGVGGSGLAHATSKFHVEEDIQKLEDELQKDEEAMHTFVFKVKPATDFLSQTYLPSAMVDEANECLMKEGGQQIVEASDISADLFADYNDADLYGEED</sequence>
<dbReference type="EMBL" id="BEGY01000042">
    <property type="protein sequence ID" value="GAX79428.1"/>
    <property type="molecule type" value="Genomic_DNA"/>
</dbReference>
<protein>
    <recommendedName>
        <fullName evidence="4">GYF domain-containing protein</fullName>
    </recommendedName>
</protein>
<feature type="region of interest" description="Disordered" evidence="1">
    <location>
        <begin position="202"/>
        <end position="231"/>
    </location>
</feature>
<name>A0A250X8M1_9CHLO</name>
<evidence type="ECO:0000313" key="3">
    <source>
        <dbReference type="Proteomes" id="UP000232323"/>
    </source>
</evidence>
<comment type="caution">
    <text evidence="2">The sequence shown here is derived from an EMBL/GenBank/DDBJ whole genome shotgun (WGS) entry which is preliminary data.</text>
</comment>
<feature type="region of interest" description="Disordered" evidence="1">
    <location>
        <begin position="404"/>
        <end position="431"/>
    </location>
</feature>
<evidence type="ECO:0000256" key="1">
    <source>
        <dbReference type="SAM" id="MobiDB-lite"/>
    </source>
</evidence>
<accession>A0A250X8M1</accession>
<feature type="compositionally biased region" description="Polar residues" evidence="1">
    <location>
        <begin position="715"/>
        <end position="732"/>
    </location>
</feature>
<gene>
    <name evidence="2" type="ORF">CEUSTIGMA_g6869.t1</name>
</gene>
<dbReference type="Proteomes" id="UP000232323">
    <property type="component" value="Unassembled WGS sequence"/>
</dbReference>
<feature type="compositionally biased region" description="Polar residues" evidence="1">
    <location>
        <begin position="125"/>
        <end position="147"/>
    </location>
</feature>
<dbReference type="AlphaFoldDB" id="A0A250X8M1"/>
<reference evidence="2 3" key="1">
    <citation type="submission" date="2017-08" db="EMBL/GenBank/DDBJ databases">
        <title>Acidophilic green algal genome provides insights into adaptation to an acidic environment.</title>
        <authorList>
            <person name="Hirooka S."/>
            <person name="Hirose Y."/>
            <person name="Kanesaki Y."/>
            <person name="Higuchi S."/>
            <person name="Fujiwara T."/>
            <person name="Onuma R."/>
            <person name="Era A."/>
            <person name="Ohbayashi R."/>
            <person name="Uzuka A."/>
            <person name="Nozaki H."/>
            <person name="Yoshikawa H."/>
            <person name="Miyagishima S.Y."/>
        </authorList>
    </citation>
    <scope>NUCLEOTIDE SEQUENCE [LARGE SCALE GENOMIC DNA]</scope>
    <source>
        <strain evidence="2 3">NIES-2499</strain>
    </source>
</reference>
<keyword evidence="3" id="KW-1185">Reference proteome</keyword>
<proteinExistence type="predicted"/>
<feature type="compositionally biased region" description="Low complexity" evidence="1">
    <location>
        <begin position="669"/>
        <end position="681"/>
    </location>
</feature>
<feature type="region of interest" description="Disordered" evidence="1">
    <location>
        <begin position="101"/>
        <end position="165"/>
    </location>
</feature>